<dbReference type="RefSeq" id="WP_184732946.1">
    <property type="nucleotide sequence ID" value="NZ_BMRW01000003.1"/>
</dbReference>
<dbReference type="InterPro" id="IPR000182">
    <property type="entry name" value="GNAT_dom"/>
</dbReference>
<dbReference type="EMBL" id="JACHJG010000003">
    <property type="protein sequence ID" value="MBB4885994.1"/>
    <property type="molecule type" value="Genomic_DNA"/>
</dbReference>
<reference evidence="2 3" key="1">
    <citation type="submission" date="2020-08" db="EMBL/GenBank/DDBJ databases">
        <title>Genomic Encyclopedia of Type Strains, Phase III (KMG-III): the genomes of soil and plant-associated and newly described type strains.</title>
        <authorList>
            <person name="Whitman W."/>
        </authorList>
    </citation>
    <scope>NUCLEOTIDE SEQUENCE [LARGE SCALE GENOMIC DNA]</scope>
    <source>
        <strain evidence="2 3">CECT 3265</strain>
    </source>
</reference>
<protein>
    <submittedName>
        <fullName evidence="2">GNAT superfamily N-acetyltransferase</fullName>
    </submittedName>
</protein>
<dbReference type="InterPro" id="IPR056934">
    <property type="entry name" value="SH3_Rv0428c"/>
</dbReference>
<dbReference type="SUPFAM" id="SSF55729">
    <property type="entry name" value="Acyl-CoA N-acyltransferases (Nat)"/>
    <property type="match status" value="1"/>
</dbReference>
<dbReference type="InterPro" id="IPR016181">
    <property type="entry name" value="Acyl_CoA_acyltransferase"/>
</dbReference>
<dbReference type="Proteomes" id="UP000556436">
    <property type="component" value="Unassembled WGS sequence"/>
</dbReference>
<dbReference type="Gene3D" id="3.40.630.30">
    <property type="match status" value="1"/>
</dbReference>
<accession>A0A7W7PDH0</accession>
<feature type="domain" description="N-acetyltransferase" evidence="1">
    <location>
        <begin position="186"/>
        <end position="340"/>
    </location>
</feature>
<evidence type="ECO:0000259" key="1">
    <source>
        <dbReference type="PROSITE" id="PS51186"/>
    </source>
</evidence>
<dbReference type="Pfam" id="PF24553">
    <property type="entry name" value="Rv0428c_C"/>
    <property type="match status" value="1"/>
</dbReference>
<keyword evidence="3" id="KW-1185">Reference proteome</keyword>
<evidence type="ECO:0000313" key="2">
    <source>
        <dbReference type="EMBL" id="MBB4885994.1"/>
    </source>
</evidence>
<dbReference type="AlphaFoldDB" id="A0A7W7PDH0"/>
<dbReference type="CDD" id="cd04301">
    <property type="entry name" value="NAT_SF"/>
    <property type="match status" value="1"/>
</dbReference>
<proteinExistence type="predicted"/>
<comment type="caution">
    <text evidence="2">The sequence shown here is derived from an EMBL/GenBank/DDBJ whole genome shotgun (WGS) entry which is preliminary data.</text>
</comment>
<organism evidence="2 3">
    <name type="scientific">Streptomyces netropsis</name>
    <name type="common">Streptoverticillium netropsis</name>
    <dbReference type="NCBI Taxonomy" id="55404"/>
    <lineage>
        <taxon>Bacteria</taxon>
        <taxon>Bacillati</taxon>
        <taxon>Actinomycetota</taxon>
        <taxon>Actinomycetes</taxon>
        <taxon>Kitasatosporales</taxon>
        <taxon>Streptomycetaceae</taxon>
        <taxon>Streptomyces</taxon>
    </lineage>
</organism>
<dbReference type="PROSITE" id="PS51186">
    <property type="entry name" value="GNAT"/>
    <property type="match status" value="1"/>
</dbReference>
<sequence length="340" mass="36185">MEFTTGGRLEVRINTADVGKRVSVRLLNDRERSPERFTDAVGVLSSWDHGVLRITRRNGETVEVEESALVAGKVVPDAPARRRGPATSTRELQEVAARGWPARETGRLGDWTLRAAGGFTARANSALPLGDCGLPLPTALDRVTAWYAERSLPALVQVTTGDAAADASLDAELAGRGWTAERHAVMRTAALAPIADRAPHAATDEVLLSREPSEEWRGAYGRVATAPDSAEDALAVLTGGPSVWFATVPGGPGEHGPAAIGRCVVDGRWAGFAALEVGPAHRRRGLGTLVMARLAARALDEGASAAYLQVETGNGAAHGLYDDLGFTTHHTYHYRREPQR</sequence>
<evidence type="ECO:0000313" key="3">
    <source>
        <dbReference type="Proteomes" id="UP000556436"/>
    </source>
</evidence>
<keyword evidence="2" id="KW-0808">Transferase</keyword>
<dbReference type="GO" id="GO:0016747">
    <property type="term" value="F:acyltransferase activity, transferring groups other than amino-acyl groups"/>
    <property type="evidence" value="ECO:0007669"/>
    <property type="project" value="InterPro"/>
</dbReference>
<gene>
    <name evidence="2" type="ORF">FHS38_002023</name>
</gene>
<dbReference type="Pfam" id="PF24551">
    <property type="entry name" value="SH3_Rv0428c"/>
    <property type="match status" value="1"/>
</dbReference>
<dbReference type="InterPro" id="IPR056935">
    <property type="entry name" value="Rv0428c-like_C"/>
</dbReference>
<name>A0A7W7PDH0_STRNE</name>